<dbReference type="Pfam" id="PF13520">
    <property type="entry name" value="AA_permease_2"/>
    <property type="match status" value="1"/>
</dbReference>
<evidence type="ECO:0000256" key="6">
    <source>
        <dbReference type="SAM" id="Phobius"/>
    </source>
</evidence>
<dbReference type="EMBL" id="JAWDGP010005119">
    <property type="protein sequence ID" value="KAK3759507.1"/>
    <property type="molecule type" value="Genomic_DNA"/>
</dbReference>
<dbReference type="InterPro" id="IPR002293">
    <property type="entry name" value="AA/rel_permease1"/>
</dbReference>
<evidence type="ECO:0000256" key="4">
    <source>
        <dbReference type="ARBA" id="ARBA00023136"/>
    </source>
</evidence>
<evidence type="ECO:0000256" key="2">
    <source>
        <dbReference type="ARBA" id="ARBA00022692"/>
    </source>
</evidence>
<dbReference type="PANTHER" id="PTHR11785">
    <property type="entry name" value="AMINO ACID TRANSPORTER"/>
    <property type="match status" value="1"/>
</dbReference>
<dbReference type="PANTHER" id="PTHR11785:SF531">
    <property type="entry name" value="LARGE NEUTRAL AMINO ACIDS TRANSPORTER SMALL SUBUNIT 1"/>
    <property type="match status" value="1"/>
</dbReference>
<comment type="caution">
    <text evidence="7">The sequence shown here is derived from an EMBL/GenBank/DDBJ whole genome shotgun (WGS) entry which is preliminary data.</text>
</comment>
<sequence length="207" mass="22967">MPEGERGQEQNMRNDRHSSRMSAPIPPTPSTSRDPKVHTEPITLDDATNISFDSLEFSACLIQLRRFLALESETVVCDDTCQEDDVTSFQCVTVVSLSGVPESGLESETVVCDDTCQEDDVTSFQCVTVVSLSDYNTVMTYPLFSLFSRNYLNFVIEELKDPYKNLPKAIWISIILVTCVYVFTNIAYFTTVSPDEIMGGAAVAVVS</sequence>
<evidence type="ECO:0000313" key="8">
    <source>
        <dbReference type="Proteomes" id="UP001283361"/>
    </source>
</evidence>
<gene>
    <name evidence="7" type="ORF">RRG08_005825</name>
</gene>
<evidence type="ECO:0000313" key="7">
    <source>
        <dbReference type="EMBL" id="KAK3759507.1"/>
    </source>
</evidence>
<protein>
    <submittedName>
        <fullName evidence="7">Uncharacterized protein</fullName>
    </submittedName>
</protein>
<feature type="region of interest" description="Disordered" evidence="5">
    <location>
        <begin position="1"/>
        <end position="39"/>
    </location>
</feature>
<dbReference type="Proteomes" id="UP001283361">
    <property type="component" value="Unassembled WGS sequence"/>
</dbReference>
<organism evidence="7 8">
    <name type="scientific">Elysia crispata</name>
    <name type="common">lettuce slug</name>
    <dbReference type="NCBI Taxonomy" id="231223"/>
    <lineage>
        <taxon>Eukaryota</taxon>
        <taxon>Metazoa</taxon>
        <taxon>Spiralia</taxon>
        <taxon>Lophotrochozoa</taxon>
        <taxon>Mollusca</taxon>
        <taxon>Gastropoda</taxon>
        <taxon>Heterobranchia</taxon>
        <taxon>Euthyneura</taxon>
        <taxon>Panpulmonata</taxon>
        <taxon>Sacoglossa</taxon>
        <taxon>Placobranchoidea</taxon>
        <taxon>Plakobranchidae</taxon>
        <taxon>Elysia</taxon>
    </lineage>
</organism>
<reference evidence="7" key="1">
    <citation type="journal article" date="2023" name="G3 (Bethesda)">
        <title>A reference genome for the long-term kleptoplast-retaining sea slug Elysia crispata morphotype clarki.</title>
        <authorList>
            <person name="Eastman K.E."/>
            <person name="Pendleton A.L."/>
            <person name="Shaikh M.A."/>
            <person name="Suttiyut T."/>
            <person name="Ogas R."/>
            <person name="Tomko P."/>
            <person name="Gavelis G."/>
            <person name="Widhalm J.R."/>
            <person name="Wisecaver J.H."/>
        </authorList>
    </citation>
    <scope>NUCLEOTIDE SEQUENCE</scope>
    <source>
        <strain evidence="7">ECLA1</strain>
    </source>
</reference>
<name>A0AAE0Z0A6_9GAST</name>
<dbReference type="AlphaFoldDB" id="A0AAE0Z0A6"/>
<keyword evidence="8" id="KW-1185">Reference proteome</keyword>
<keyword evidence="2 6" id="KW-0812">Transmembrane</keyword>
<keyword evidence="3 6" id="KW-1133">Transmembrane helix</keyword>
<dbReference type="Gene3D" id="1.20.1740.10">
    <property type="entry name" value="Amino acid/polyamine transporter I"/>
    <property type="match status" value="1"/>
</dbReference>
<dbReference type="GO" id="GO:0016020">
    <property type="term" value="C:membrane"/>
    <property type="evidence" value="ECO:0007669"/>
    <property type="project" value="UniProtKB-SubCell"/>
</dbReference>
<keyword evidence="4 6" id="KW-0472">Membrane</keyword>
<evidence type="ECO:0000256" key="5">
    <source>
        <dbReference type="SAM" id="MobiDB-lite"/>
    </source>
</evidence>
<accession>A0AAE0Z0A6</accession>
<dbReference type="GO" id="GO:0015179">
    <property type="term" value="F:L-amino acid transmembrane transporter activity"/>
    <property type="evidence" value="ECO:0007669"/>
    <property type="project" value="TreeGrafter"/>
</dbReference>
<proteinExistence type="predicted"/>
<feature type="compositionally biased region" description="Basic and acidic residues" evidence="5">
    <location>
        <begin position="1"/>
        <end position="18"/>
    </location>
</feature>
<feature type="transmembrane region" description="Helical" evidence="6">
    <location>
        <begin position="169"/>
        <end position="189"/>
    </location>
</feature>
<evidence type="ECO:0000256" key="1">
    <source>
        <dbReference type="ARBA" id="ARBA00004141"/>
    </source>
</evidence>
<evidence type="ECO:0000256" key="3">
    <source>
        <dbReference type="ARBA" id="ARBA00022989"/>
    </source>
</evidence>
<dbReference type="InterPro" id="IPR050598">
    <property type="entry name" value="AminoAcid_Transporter"/>
</dbReference>
<comment type="subcellular location">
    <subcellularLocation>
        <location evidence="1">Membrane</location>
        <topology evidence="1">Multi-pass membrane protein</topology>
    </subcellularLocation>
</comment>